<evidence type="ECO:0000256" key="1">
    <source>
        <dbReference type="SAM" id="MobiDB-lite"/>
    </source>
</evidence>
<organism evidence="2 3">
    <name type="scientific">Podospora didyma</name>
    <dbReference type="NCBI Taxonomy" id="330526"/>
    <lineage>
        <taxon>Eukaryota</taxon>
        <taxon>Fungi</taxon>
        <taxon>Dikarya</taxon>
        <taxon>Ascomycota</taxon>
        <taxon>Pezizomycotina</taxon>
        <taxon>Sordariomycetes</taxon>
        <taxon>Sordariomycetidae</taxon>
        <taxon>Sordariales</taxon>
        <taxon>Podosporaceae</taxon>
        <taxon>Podospora</taxon>
    </lineage>
</organism>
<sequence length="220" mass="24093">MQVRPVPPSHPHEKTKWSVRSLMNLNERRRQRPTGPSNDASGLRQAEAVVPIGESWPVVGAEAEKARNFEGVNALSLGRLNLEKPAALPFLLSGIVQEINCFFLSHHAKNATNQHARKKKNTPSPTLEKEEYVEPSPSSKSKALCQLVASVPREIFGCQSESRVNAARTLSNPSFDDWTCPGVSKSNLTTRGPQPLVDGAIFRCCSGAHHVTVPKTTDEL</sequence>
<dbReference type="EMBL" id="JAULSW010000004">
    <property type="protein sequence ID" value="KAK3385455.1"/>
    <property type="molecule type" value="Genomic_DNA"/>
</dbReference>
<reference evidence="2" key="1">
    <citation type="journal article" date="2023" name="Mol. Phylogenet. Evol.">
        <title>Genome-scale phylogeny and comparative genomics of the fungal order Sordariales.</title>
        <authorList>
            <person name="Hensen N."/>
            <person name="Bonometti L."/>
            <person name="Westerberg I."/>
            <person name="Brannstrom I.O."/>
            <person name="Guillou S."/>
            <person name="Cros-Aarteil S."/>
            <person name="Calhoun S."/>
            <person name="Haridas S."/>
            <person name="Kuo A."/>
            <person name="Mondo S."/>
            <person name="Pangilinan J."/>
            <person name="Riley R."/>
            <person name="LaButti K."/>
            <person name="Andreopoulos B."/>
            <person name="Lipzen A."/>
            <person name="Chen C."/>
            <person name="Yan M."/>
            <person name="Daum C."/>
            <person name="Ng V."/>
            <person name="Clum A."/>
            <person name="Steindorff A."/>
            <person name="Ohm R.A."/>
            <person name="Martin F."/>
            <person name="Silar P."/>
            <person name="Natvig D.O."/>
            <person name="Lalanne C."/>
            <person name="Gautier V."/>
            <person name="Ament-Velasquez S.L."/>
            <person name="Kruys A."/>
            <person name="Hutchinson M.I."/>
            <person name="Powell A.J."/>
            <person name="Barry K."/>
            <person name="Miller A.N."/>
            <person name="Grigoriev I.V."/>
            <person name="Debuchy R."/>
            <person name="Gladieux P."/>
            <person name="Hiltunen Thoren M."/>
            <person name="Johannesson H."/>
        </authorList>
    </citation>
    <scope>NUCLEOTIDE SEQUENCE</scope>
    <source>
        <strain evidence="2">CBS 232.78</strain>
    </source>
</reference>
<evidence type="ECO:0000313" key="3">
    <source>
        <dbReference type="Proteomes" id="UP001285441"/>
    </source>
</evidence>
<keyword evidence="3" id="KW-1185">Reference proteome</keyword>
<evidence type="ECO:0000313" key="2">
    <source>
        <dbReference type="EMBL" id="KAK3385455.1"/>
    </source>
</evidence>
<reference evidence="2" key="2">
    <citation type="submission" date="2023-06" db="EMBL/GenBank/DDBJ databases">
        <authorList>
            <consortium name="Lawrence Berkeley National Laboratory"/>
            <person name="Haridas S."/>
            <person name="Hensen N."/>
            <person name="Bonometti L."/>
            <person name="Westerberg I."/>
            <person name="Brannstrom I.O."/>
            <person name="Guillou S."/>
            <person name="Cros-Aarteil S."/>
            <person name="Calhoun S."/>
            <person name="Kuo A."/>
            <person name="Mondo S."/>
            <person name="Pangilinan J."/>
            <person name="Riley R."/>
            <person name="LaButti K."/>
            <person name="Andreopoulos B."/>
            <person name="Lipzen A."/>
            <person name="Chen C."/>
            <person name="Yanf M."/>
            <person name="Daum C."/>
            <person name="Ng V."/>
            <person name="Clum A."/>
            <person name="Steindorff A."/>
            <person name="Ohm R."/>
            <person name="Martin F."/>
            <person name="Silar P."/>
            <person name="Natvig D."/>
            <person name="Lalanne C."/>
            <person name="Gautier V."/>
            <person name="Ament-velasquez S.L."/>
            <person name="Kruys A."/>
            <person name="Hutchinson M.I."/>
            <person name="Powell A.J."/>
            <person name="Barry K."/>
            <person name="Miller A.N."/>
            <person name="Grigoriev I.V."/>
            <person name="Debuchy R."/>
            <person name="Gladieux P."/>
            <person name="Thoren M.H."/>
            <person name="Johannesson H."/>
        </authorList>
    </citation>
    <scope>NUCLEOTIDE SEQUENCE</scope>
    <source>
        <strain evidence="2">CBS 232.78</strain>
    </source>
</reference>
<gene>
    <name evidence="2" type="ORF">B0H63DRAFT_183173</name>
</gene>
<accession>A0AAE0NQ45</accession>
<dbReference type="Proteomes" id="UP001285441">
    <property type="component" value="Unassembled WGS sequence"/>
</dbReference>
<name>A0AAE0NQ45_9PEZI</name>
<dbReference type="AlphaFoldDB" id="A0AAE0NQ45"/>
<feature type="region of interest" description="Disordered" evidence="1">
    <location>
        <begin position="112"/>
        <end position="135"/>
    </location>
</feature>
<comment type="caution">
    <text evidence="2">The sequence shown here is derived from an EMBL/GenBank/DDBJ whole genome shotgun (WGS) entry which is preliminary data.</text>
</comment>
<proteinExistence type="predicted"/>
<protein>
    <submittedName>
        <fullName evidence="2">Uncharacterized protein</fullName>
    </submittedName>
</protein>